<gene>
    <name evidence="5" type="ORF">FCM35_KLT21746</name>
</gene>
<evidence type="ECO:0000256" key="2">
    <source>
        <dbReference type="ARBA" id="ARBA00022701"/>
    </source>
</evidence>
<comment type="caution">
    <text evidence="5">The sequence shown here is derived from an EMBL/GenBank/DDBJ whole genome shotgun (WGS) entry which is preliminary data.</text>
</comment>
<dbReference type="Pfam" id="PF03999">
    <property type="entry name" value="MAP65_ASE1"/>
    <property type="match status" value="1"/>
</dbReference>
<dbReference type="AlphaFoldDB" id="A0A833QJJ2"/>
<protein>
    <submittedName>
        <fullName evidence="5">Microtubule-associated protein 5-like protein</fullName>
    </submittedName>
</protein>
<feature type="compositionally biased region" description="Polar residues" evidence="4">
    <location>
        <begin position="515"/>
        <end position="544"/>
    </location>
</feature>
<dbReference type="GO" id="GO:0008017">
    <property type="term" value="F:microtubule binding"/>
    <property type="evidence" value="ECO:0007669"/>
    <property type="project" value="InterPro"/>
</dbReference>
<proteinExistence type="inferred from homology"/>
<organism evidence="5 6">
    <name type="scientific">Carex littledalei</name>
    <dbReference type="NCBI Taxonomy" id="544730"/>
    <lineage>
        <taxon>Eukaryota</taxon>
        <taxon>Viridiplantae</taxon>
        <taxon>Streptophyta</taxon>
        <taxon>Embryophyta</taxon>
        <taxon>Tracheophyta</taxon>
        <taxon>Spermatophyta</taxon>
        <taxon>Magnoliopsida</taxon>
        <taxon>Liliopsida</taxon>
        <taxon>Poales</taxon>
        <taxon>Cyperaceae</taxon>
        <taxon>Cyperoideae</taxon>
        <taxon>Cariceae</taxon>
        <taxon>Carex</taxon>
        <taxon>Carex subgen. Euthyceras</taxon>
    </lineage>
</organism>
<feature type="coiled-coil region" evidence="3">
    <location>
        <begin position="456"/>
        <end position="483"/>
    </location>
</feature>
<evidence type="ECO:0000256" key="1">
    <source>
        <dbReference type="ARBA" id="ARBA00006187"/>
    </source>
</evidence>
<dbReference type="EMBL" id="SWLB01000213">
    <property type="protein sequence ID" value="KAF3319727.1"/>
    <property type="molecule type" value="Genomic_DNA"/>
</dbReference>
<keyword evidence="2" id="KW-0493">Microtubule</keyword>
<dbReference type="PANTHER" id="PTHR19321:SF4">
    <property type="entry name" value="65-KDA MICROTUBULE-ASSOCIATED PROTEIN 5"/>
    <property type="match status" value="1"/>
</dbReference>
<evidence type="ECO:0000313" key="6">
    <source>
        <dbReference type="Proteomes" id="UP000623129"/>
    </source>
</evidence>
<dbReference type="OrthoDB" id="642895at2759"/>
<evidence type="ECO:0000256" key="4">
    <source>
        <dbReference type="SAM" id="MobiDB-lite"/>
    </source>
</evidence>
<accession>A0A833QJJ2</accession>
<sequence length="570" mass="65003">MSRSLPSPPRAKATSCHSLLQELTDLWEEIGEIEEEKDRMIRQLEEECLNVYWKKVDTARKHKEDLHQALADGKAEISHLMSALGDHESLFQLENKKGTLKEQVAMIKPLLDALRSKREERIKELMALQVQITLLSSEIAGNVHNTRPAQVDERDLSVKKLSELSSQLEELQKEKDIRLRKVNAYVVSIHELANVMLIDISKTLLEIHPCFGDGRMATSRSISNDTLTQLEATISALKQEKNERLQKLQGLGSTLIELWNIMDMPSDERNKFEHITRLISVSPDAVFGQGRLGSAVIDEAQHEVERLNFLKASKMKELVLKKQDELEEIYRGVHMDIESDAERQILIDLIDSGSVDISDLMDGMNGRIAKAREQAISRKDILEKVEKWKFAAEEESWLDEYERDQSPYSAGRGVHKNMKRAEKARILVNKLPALLESLTSKTKAWEKKEMSFMYDKVRLLDTLEEYTRQRKEKDEEKKRSREQKKLQDQFMVEKEAMFGAKPSPLRQFQVKKPLGQSSNVNVVPTGTPSSRRISTSRHGATSSGKGRRELGGKAAVSVMPVNFVSLPKDN</sequence>
<evidence type="ECO:0000313" key="5">
    <source>
        <dbReference type="EMBL" id="KAF3319727.1"/>
    </source>
</evidence>
<keyword evidence="6" id="KW-1185">Reference proteome</keyword>
<evidence type="ECO:0000256" key="3">
    <source>
        <dbReference type="SAM" id="Coils"/>
    </source>
</evidence>
<dbReference type="GO" id="GO:0005819">
    <property type="term" value="C:spindle"/>
    <property type="evidence" value="ECO:0007669"/>
    <property type="project" value="TreeGrafter"/>
</dbReference>
<name>A0A833QJJ2_9POAL</name>
<dbReference type="Proteomes" id="UP000623129">
    <property type="component" value="Unassembled WGS sequence"/>
</dbReference>
<keyword evidence="3" id="KW-0175">Coiled coil</keyword>
<dbReference type="GO" id="GO:0005874">
    <property type="term" value="C:microtubule"/>
    <property type="evidence" value="ECO:0007669"/>
    <property type="project" value="UniProtKB-KW"/>
</dbReference>
<dbReference type="GO" id="GO:0000226">
    <property type="term" value="P:microtubule cytoskeleton organization"/>
    <property type="evidence" value="ECO:0007669"/>
    <property type="project" value="InterPro"/>
</dbReference>
<reference evidence="5" key="1">
    <citation type="submission" date="2020-01" db="EMBL/GenBank/DDBJ databases">
        <title>Genome sequence of Kobresia littledalei, the first chromosome-level genome in the family Cyperaceae.</title>
        <authorList>
            <person name="Qu G."/>
        </authorList>
    </citation>
    <scope>NUCLEOTIDE SEQUENCE</scope>
    <source>
        <strain evidence="5">C.B.Clarke</strain>
        <tissue evidence="5">Leaf</tissue>
    </source>
</reference>
<comment type="similarity">
    <text evidence="1">Belongs to the MAP65/ASE1 family.</text>
</comment>
<dbReference type="PANTHER" id="PTHR19321">
    <property type="entry name" value="PROTEIN REGULATOR OF CYTOKINESIS 1 PRC1-RELATED"/>
    <property type="match status" value="1"/>
</dbReference>
<dbReference type="Gene3D" id="1.20.58.1520">
    <property type="match status" value="1"/>
</dbReference>
<dbReference type="InterPro" id="IPR007145">
    <property type="entry name" value="MAP65_Ase1_PRC1"/>
</dbReference>
<dbReference type="GO" id="GO:0005737">
    <property type="term" value="C:cytoplasm"/>
    <property type="evidence" value="ECO:0007669"/>
    <property type="project" value="TreeGrafter"/>
</dbReference>
<feature type="coiled-coil region" evidence="3">
    <location>
        <begin position="111"/>
        <end position="181"/>
    </location>
</feature>
<feature type="region of interest" description="Disordered" evidence="4">
    <location>
        <begin position="511"/>
        <end position="553"/>
    </location>
</feature>